<dbReference type="SMART" id="SM00028">
    <property type="entry name" value="TPR"/>
    <property type="match status" value="5"/>
</dbReference>
<feature type="domain" description="Glycosyltransferase 2-like" evidence="2">
    <location>
        <begin position="7"/>
        <end position="106"/>
    </location>
</feature>
<dbReference type="CDD" id="cd02511">
    <property type="entry name" value="Beta4Glucosyltransferase"/>
    <property type="match status" value="1"/>
</dbReference>
<dbReference type="Pfam" id="PF00535">
    <property type="entry name" value="Glycos_transf_2"/>
    <property type="match status" value="1"/>
</dbReference>
<dbReference type="Pfam" id="PF13181">
    <property type="entry name" value="TPR_8"/>
    <property type="match status" value="3"/>
</dbReference>
<dbReference type="Gene3D" id="3.90.550.10">
    <property type="entry name" value="Spore Coat Polysaccharide Biosynthesis Protein SpsA, Chain A"/>
    <property type="match status" value="1"/>
</dbReference>
<dbReference type="SUPFAM" id="SSF48452">
    <property type="entry name" value="TPR-like"/>
    <property type="match status" value="1"/>
</dbReference>
<dbReference type="PANTHER" id="PTHR43630">
    <property type="entry name" value="POLY-BETA-1,6-N-ACETYL-D-GLUCOSAMINE SYNTHASE"/>
    <property type="match status" value="1"/>
</dbReference>
<dbReference type="InterPro" id="IPR019734">
    <property type="entry name" value="TPR_rpt"/>
</dbReference>
<evidence type="ECO:0000259" key="2">
    <source>
        <dbReference type="Pfam" id="PF00535"/>
    </source>
</evidence>
<name>A0ABS4I4Z8_9BACL</name>
<dbReference type="InterPro" id="IPR029044">
    <property type="entry name" value="Nucleotide-diphossugar_trans"/>
</dbReference>
<keyword evidence="1" id="KW-0802">TPR repeat</keyword>
<evidence type="ECO:0000256" key="1">
    <source>
        <dbReference type="PROSITE-ProRule" id="PRU00339"/>
    </source>
</evidence>
<dbReference type="Gene3D" id="1.25.40.10">
    <property type="entry name" value="Tetratricopeptide repeat domain"/>
    <property type="match status" value="1"/>
</dbReference>
<reference evidence="3 4" key="1">
    <citation type="submission" date="2021-03" db="EMBL/GenBank/DDBJ databases">
        <title>Genomic Encyclopedia of Type Strains, Phase IV (KMG-IV): sequencing the most valuable type-strain genomes for metagenomic binning, comparative biology and taxonomic classification.</title>
        <authorList>
            <person name="Goeker M."/>
        </authorList>
    </citation>
    <scope>NUCLEOTIDE SEQUENCE [LARGE SCALE GENOMIC DNA]</scope>
    <source>
        <strain evidence="3 4">DSM 24950</strain>
    </source>
</reference>
<dbReference type="PANTHER" id="PTHR43630:SF2">
    <property type="entry name" value="GLYCOSYLTRANSFERASE"/>
    <property type="match status" value="1"/>
</dbReference>
<dbReference type="InterPro" id="IPR001173">
    <property type="entry name" value="Glyco_trans_2-like"/>
</dbReference>
<keyword evidence="4" id="KW-1185">Reference proteome</keyword>
<proteinExistence type="predicted"/>
<dbReference type="PROSITE" id="PS50005">
    <property type="entry name" value="TPR"/>
    <property type="match status" value="2"/>
</dbReference>
<evidence type="ECO:0000313" key="3">
    <source>
        <dbReference type="EMBL" id="MBP1965810.1"/>
    </source>
</evidence>
<comment type="caution">
    <text evidence="3">The sequence shown here is derived from an EMBL/GenBank/DDBJ whole genome shotgun (WGS) entry which is preliminary data.</text>
</comment>
<accession>A0ABS4I4Z8</accession>
<dbReference type="Proteomes" id="UP001519344">
    <property type="component" value="Unassembled WGS sequence"/>
</dbReference>
<protein>
    <submittedName>
        <fullName evidence="3">Glycosyltransferase involved in cell wall biosynthesis</fullName>
    </submittedName>
</protein>
<feature type="repeat" description="TPR" evidence="1">
    <location>
        <begin position="312"/>
        <end position="345"/>
    </location>
</feature>
<dbReference type="EMBL" id="JAGGKV010000016">
    <property type="protein sequence ID" value="MBP1965810.1"/>
    <property type="molecule type" value="Genomic_DNA"/>
</dbReference>
<feature type="repeat" description="TPR" evidence="1">
    <location>
        <begin position="193"/>
        <end position="226"/>
    </location>
</feature>
<dbReference type="RefSeq" id="WP_167055143.1">
    <property type="nucleotide sequence ID" value="NZ_JAAOZR010000009.1"/>
</dbReference>
<evidence type="ECO:0000313" key="4">
    <source>
        <dbReference type="Proteomes" id="UP001519344"/>
    </source>
</evidence>
<gene>
    <name evidence="3" type="ORF">J2Z65_005055</name>
</gene>
<dbReference type="SUPFAM" id="SSF53448">
    <property type="entry name" value="Nucleotide-diphospho-sugar transferases"/>
    <property type="match status" value="1"/>
</dbReference>
<dbReference type="InterPro" id="IPR011990">
    <property type="entry name" value="TPR-like_helical_dom_sf"/>
</dbReference>
<organism evidence="3 4">
    <name type="scientific">Paenibacillus aceris</name>
    <dbReference type="NCBI Taxonomy" id="869555"/>
    <lineage>
        <taxon>Bacteria</taxon>
        <taxon>Bacillati</taxon>
        <taxon>Bacillota</taxon>
        <taxon>Bacilli</taxon>
        <taxon>Bacillales</taxon>
        <taxon>Paenibacillaceae</taxon>
        <taxon>Paenibacillus</taxon>
    </lineage>
</organism>
<sequence length="633" mass="74057">MKHQKISLCMIVKNEERSIERCLNSVKDIVDEMIIVDTGSTDRTIELIQAIEHNNLKLLHYNWINDFADARNFSIQQAIGNYILQMDADEFLDETKSHLLHKLEHDCYLLRIRNDLGNGMAEFHYSYRLFRNGIGLRYNGALHEQIDTTELNKGKLNATIHHDGYLPQIIQNKNKSDRNMNILLQEVEDHPTAFNYYNLGLQYNLENKYEEAVQAFKKSFQIGCQYTFSSRMMVYLAKCLLELKQYTEALSILDDSNHLYGENKDYYYYKGLIYDSLGYIRDAETCFLKCLELGEDQDSSLFLNGVEGTGSYLAMAQLAEIYMKENRKEEALKFLVMAIQLNPSCTPLIIPMLEILTNVPHEKLFGQLIRIWPVQETEHVRSIANALFQLRHPLLLSFMECYSLNFSKEAEIYVDIANKDYDGALQSCMKMEEPLTGQIRDWLFLAVVSGNQELLKKCRNQLNLRDKEFKFLTQLVGRKELQRVTLSDTVSDVLETLMRDLMIHREFEIMDYFSRYFFDPNLKYLLARQLKKFGFNELALDALVEAEDQITREAIYILTGDILHELGKVGDAYYYYEQALTINNTFETTYKMLKISQEAEDSIKYKELLKELRKFKPHSPWAEQEQVFPLLVL</sequence>